<dbReference type="Gene3D" id="3.90.550.10">
    <property type="entry name" value="Spore Coat Polysaccharide Biosynthesis Protein SpsA, Chain A"/>
    <property type="match status" value="1"/>
</dbReference>
<dbReference type="AlphaFoldDB" id="Q02CC4"/>
<evidence type="ECO:0000256" key="9">
    <source>
        <dbReference type="SAM" id="Phobius"/>
    </source>
</evidence>
<evidence type="ECO:0000256" key="4">
    <source>
        <dbReference type="ARBA" id="ARBA00022679"/>
    </source>
</evidence>
<evidence type="ECO:0000256" key="8">
    <source>
        <dbReference type="ARBA" id="ARBA00038152"/>
    </source>
</evidence>
<gene>
    <name evidence="11" type="ordered locus">Acid_0280</name>
</gene>
<sequence>MSSTQLKLAGSVRLTVVSPCFNEADVLLEFHERVTEVCRRLVPDYEIVLVDDGSSDATWPILAELAARDPHMVCISLSRNHGHQIALTAGLHYCRGERILIIDADLQDPPELLGEMMKLADEGNDVVYGMRKTRAGESIYKKLTAYLFYRVLNALADREIPKDTGDFRLITRRVLDILNAMPENHRFIRGMVSWAGFRQVPLLYDRHARFAGETKYTLRKMLSFGLDAITSFSVKPLRLAFYAAFIISGASVLLLAYSVFAYFATNTVRGWTSLIAVMLFFLSAQFLVLGLIGEYLGRMYLEAKRRPLFVVQDVVYGSQSESRTSSESSGYERRI</sequence>
<dbReference type="STRING" id="234267.Acid_0280"/>
<dbReference type="Pfam" id="PF00535">
    <property type="entry name" value="Glycos_transf_2"/>
    <property type="match status" value="1"/>
</dbReference>
<comment type="subcellular location">
    <subcellularLocation>
        <location evidence="1">Cell membrane</location>
        <topology evidence="1">Multi-pass membrane protein</topology>
    </subcellularLocation>
</comment>
<evidence type="ECO:0000256" key="7">
    <source>
        <dbReference type="ARBA" id="ARBA00023136"/>
    </source>
</evidence>
<evidence type="ECO:0000313" key="11">
    <source>
        <dbReference type="EMBL" id="ABJ81292.1"/>
    </source>
</evidence>
<dbReference type="CDD" id="cd04187">
    <property type="entry name" value="DPM1_like_bac"/>
    <property type="match status" value="1"/>
</dbReference>
<keyword evidence="5 9" id="KW-0812">Transmembrane</keyword>
<dbReference type="PANTHER" id="PTHR48090">
    <property type="entry name" value="UNDECAPRENYL-PHOSPHATE 4-DEOXY-4-FORMAMIDO-L-ARABINOSE TRANSFERASE-RELATED"/>
    <property type="match status" value="1"/>
</dbReference>
<organism evidence="11">
    <name type="scientific">Solibacter usitatus (strain Ellin6076)</name>
    <dbReference type="NCBI Taxonomy" id="234267"/>
    <lineage>
        <taxon>Bacteria</taxon>
        <taxon>Pseudomonadati</taxon>
        <taxon>Acidobacteriota</taxon>
        <taxon>Terriglobia</taxon>
        <taxon>Bryobacterales</taxon>
        <taxon>Solibacteraceae</taxon>
        <taxon>Candidatus Solibacter</taxon>
    </lineage>
</organism>
<evidence type="ECO:0000256" key="2">
    <source>
        <dbReference type="ARBA" id="ARBA00022475"/>
    </source>
</evidence>
<feature type="domain" description="Glycosyltransferase 2-like" evidence="10">
    <location>
        <begin position="15"/>
        <end position="175"/>
    </location>
</feature>
<accession>Q02CC4</accession>
<keyword evidence="4 11" id="KW-0808">Transferase</keyword>
<dbReference type="GO" id="GO:0016757">
    <property type="term" value="F:glycosyltransferase activity"/>
    <property type="evidence" value="ECO:0007669"/>
    <property type="project" value="UniProtKB-KW"/>
</dbReference>
<name>Q02CC4_SOLUE</name>
<dbReference type="SUPFAM" id="SSF53448">
    <property type="entry name" value="Nucleotide-diphospho-sugar transferases"/>
    <property type="match status" value="1"/>
</dbReference>
<dbReference type="InterPro" id="IPR001173">
    <property type="entry name" value="Glyco_trans_2-like"/>
</dbReference>
<keyword evidence="7 9" id="KW-0472">Membrane</keyword>
<proteinExistence type="inferred from homology"/>
<feature type="transmembrane region" description="Helical" evidence="9">
    <location>
        <begin position="270"/>
        <end position="296"/>
    </location>
</feature>
<evidence type="ECO:0000256" key="3">
    <source>
        <dbReference type="ARBA" id="ARBA00022676"/>
    </source>
</evidence>
<feature type="transmembrane region" description="Helical" evidence="9">
    <location>
        <begin position="239"/>
        <end position="264"/>
    </location>
</feature>
<dbReference type="InParanoid" id="Q02CC4"/>
<dbReference type="eggNOG" id="COG0463">
    <property type="taxonomic scope" value="Bacteria"/>
</dbReference>
<dbReference type="InterPro" id="IPR050256">
    <property type="entry name" value="Glycosyltransferase_2"/>
</dbReference>
<dbReference type="CAZy" id="GT2">
    <property type="family name" value="Glycosyltransferase Family 2"/>
</dbReference>
<reference evidence="11" key="1">
    <citation type="submission" date="2006-10" db="EMBL/GenBank/DDBJ databases">
        <title>Complete sequence of Solibacter usitatus Ellin6076.</title>
        <authorList>
            <consortium name="US DOE Joint Genome Institute"/>
            <person name="Copeland A."/>
            <person name="Lucas S."/>
            <person name="Lapidus A."/>
            <person name="Barry K."/>
            <person name="Detter J.C."/>
            <person name="Glavina del Rio T."/>
            <person name="Hammon N."/>
            <person name="Israni S."/>
            <person name="Dalin E."/>
            <person name="Tice H."/>
            <person name="Pitluck S."/>
            <person name="Thompson L.S."/>
            <person name="Brettin T."/>
            <person name="Bruce D."/>
            <person name="Han C."/>
            <person name="Tapia R."/>
            <person name="Gilna P."/>
            <person name="Schmutz J."/>
            <person name="Larimer F."/>
            <person name="Land M."/>
            <person name="Hauser L."/>
            <person name="Kyrpides N."/>
            <person name="Mikhailova N."/>
            <person name="Janssen P.H."/>
            <person name="Kuske C.R."/>
            <person name="Richardson P."/>
        </authorList>
    </citation>
    <scope>NUCLEOTIDE SEQUENCE</scope>
    <source>
        <strain evidence="11">Ellin6076</strain>
    </source>
</reference>
<keyword evidence="6 9" id="KW-1133">Transmembrane helix</keyword>
<dbReference type="HOGENOM" id="CLU_033536_0_1_0"/>
<keyword evidence="2" id="KW-1003">Cell membrane</keyword>
<dbReference type="KEGG" id="sus:Acid_0280"/>
<dbReference type="EMBL" id="CP000473">
    <property type="protein sequence ID" value="ABJ81292.1"/>
    <property type="molecule type" value="Genomic_DNA"/>
</dbReference>
<dbReference type="FunFam" id="3.90.550.10:FF:000079">
    <property type="entry name" value="Probable glycosyl transferase"/>
    <property type="match status" value="1"/>
</dbReference>
<evidence type="ECO:0000256" key="5">
    <source>
        <dbReference type="ARBA" id="ARBA00022692"/>
    </source>
</evidence>
<dbReference type="FunCoup" id="Q02CC4">
    <property type="interactions" value="454"/>
</dbReference>
<evidence type="ECO:0000256" key="6">
    <source>
        <dbReference type="ARBA" id="ARBA00022989"/>
    </source>
</evidence>
<dbReference type="GO" id="GO:0005886">
    <property type="term" value="C:plasma membrane"/>
    <property type="evidence" value="ECO:0007669"/>
    <property type="project" value="UniProtKB-SubCell"/>
</dbReference>
<dbReference type="InterPro" id="IPR029044">
    <property type="entry name" value="Nucleotide-diphossugar_trans"/>
</dbReference>
<dbReference type="PANTHER" id="PTHR48090:SF1">
    <property type="entry name" value="PROPHAGE BACTOPRENOL GLUCOSYL TRANSFERASE HOMOLOG"/>
    <property type="match status" value="1"/>
</dbReference>
<comment type="similarity">
    <text evidence="8">Belongs to the glycosyltransferase 2 family. GtrB subfamily.</text>
</comment>
<protein>
    <submittedName>
        <fullName evidence="11">Glycosyl transferase, family 2</fullName>
    </submittedName>
</protein>
<keyword evidence="3" id="KW-0328">Glycosyltransferase</keyword>
<evidence type="ECO:0000256" key="1">
    <source>
        <dbReference type="ARBA" id="ARBA00004651"/>
    </source>
</evidence>
<evidence type="ECO:0000259" key="10">
    <source>
        <dbReference type="Pfam" id="PF00535"/>
    </source>
</evidence>